<dbReference type="PANTHER" id="PTHR20858:SF17">
    <property type="entry name" value="HYDROXYMETHYLPYRIMIDINE_PHOSPHOMETHYLPYRIMIDINE KINASE THI20-RELATED"/>
    <property type="match status" value="1"/>
</dbReference>
<dbReference type="GO" id="GO:0009229">
    <property type="term" value="P:thiamine diphosphate biosynthetic process"/>
    <property type="evidence" value="ECO:0007669"/>
    <property type="project" value="UniProtKB-UniPathway"/>
</dbReference>
<dbReference type="GO" id="GO:0008902">
    <property type="term" value="F:hydroxymethylpyrimidine kinase activity"/>
    <property type="evidence" value="ECO:0007669"/>
    <property type="project" value="UniProtKB-EC"/>
</dbReference>
<dbReference type="GO" id="GO:0008972">
    <property type="term" value="F:phosphomethylpyrimidine kinase activity"/>
    <property type="evidence" value="ECO:0007669"/>
    <property type="project" value="InterPro"/>
</dbReference>
<evidence type="ECO:0000259" key="7">
    <source>
        <dbReference type="Pfam" id="PF08543"/>
    </source>
</evidence>
<evidence type="ECO:0000256" key="2">
    <source>
        <dbReference type="ARBA" id="ARBA00012135"/>
    </source>
</evidence>
<dbReference type="InterPro" id="IPR029056">
    <property type="entry name" value="Ribokinase-like"/>
</dbReference>
<keyword evidence="4" id="KW-0547">Nucleotide-binding</keyword>
<dbReference type="EMBL" id="NKUB01000014">
    <property type="protein sequence ID" value="PYD69103.1"/>
    <property type="molecule type" value="Genomic_DNA"/>
</dbReference>
<gene>
    <name evidence="8" type="primary">thiD</name>
    <name evidence="8" type="ORF">CFR76_11345</name>
</gene>
<name>A0A2V4R2X4_9PROT</name>
<dbReference type="CDD" id="cd01169">
    <property type="entry name" value="HMPP_kinase"/>
    <property type="match status" value="1"/>
</dbReference>
<sequence length="267" mass="27363">MRGRILIMAGSDSGGGAGIQADIKTVTMLGGFAMTAVTALTAQNTLGVQDVMPVPPAFVIAQMRCVMDDLGVDAFKSGMLDRPEVIGAVASVLMTATGIPYVLDPVMVAKGGAALLQDSALSTLKSRLLPLASVLTPNLPEAAALLGRRIDGRADMIAAAHDLLALGPRAVLLKGGHMEGDELVDVLLERGGVAEEFVTRRIHTRHTHGTGCTLASAIATGLGQGMPLRDAVVRARAYVHEAIAGAPGYGAGAGPLDHTAGMPMWGS</sequence>
<accession>A0A2V4R2X4</accession>
<evidence type="ECO:0000256" key="6">
    <source>
        <dbReference type="ARBA" id="ARBA00022840"/>
    </source>
</evidence>
<dbReference type="EC" id="2.7.1.49" evidence="2"/>
<proteinExistence type="predicted"/>
<dbReference type="UniPathway" id="UPA00060">
    <property type="reaction ID" value="UER00138"/>
</dbReference>
<evidence type="ECO:0000256" key="3">
    <source>
        <dbReference type="ARBA" id="ARBA00022679"/>
    </source>
</evidence>
<dbReference type="GO" id="GO:0005524">
    <property type="term" value="F:ATP binding"/>
    <property type="evidence" value="ECO:0007669"/>
    <property type="project" value="UniProtKB-KW"/>
</dbReference>
<dbReference type="FunFam" id="3.40.1190.20:FF:000003">
    <property type="entry name" value="Phosphomethylpyrimidine kinase ThiD"/>
    <property type="match status" value="1"/>
</dbReference>
<feature type="domain" description="Pyridoxamine kinase/Phosphomethylpyrimidine kinase" evidence="7">
    <location>
        <begin position="12"/>
        <end position="257"/>
    </location>
</feature>
<evidence type="ECO:0000256" key="5">
    <source>
        <dbReference type="ARBA" id="ARBA00022777"/>
    </source>
</evidence>
<dbReference type="GO" id="GO:0005829">
    <property type="term" value="C:cytosol"/>
    <property type="evidence" value="ECO:0007669"/>
    <property type="project" value="TreeGrafter"/>
</dbReference>
<dbReference type="GO" id="GO:0009228">
    <property type="term" value="P:thiamine biosynthetic process"/>
    <property type="evidence" value="ECO:0007669"/>
    <property type="project" value="InterPro"/>
</dbReference>
<dbReference type="SUPFAM" id="SSF53613">
    <property type="entry name" value="Ribokinase-like"/>
    <property type="match status" value="1"/>
</dbReference>
<dbReference type="RefSeq" id="WP_110557145.1">
    <property type="nucleotide sequence ID" value="NZ_NKUB01000014.1"/>
</dbReference>
<keyword evidence="3" id="KW-0808">Transferase</keyword>
<reference evidence="8 9" key="1">
    <citation type="submission" date="2017-07" db="EMBL/GenBank/DDBJ databases">
        <title>A draft genome sequence of Komagataeibacter swingsii LMG 22125.</title>
        <authorList>
            <person name="Skraban J."/>
            <person name="Cleenwerck I."/>
            <person name="Vandamme P."/>
            <person name="Trcek J."/>
        </authorList>
    </citation>
    <scope>NUCLEOTIDE SEQUENCE [LARGE SCALE GENOMIC DNA]</scope>
    <source>
        <strain evidence="8 9">LMG 22125</strain>
    </source>
</reference>
<organism evidence="8 9">
    <name type="scientific">Komagataeibacter swingsii</name>
    <dbReference type="NCBI Taxonomy" id="215220"/>
    <lineage>
        <taxon>Bacteria</taxon>
        <taxon>Pseudomonadati</taxon>
        <taxon>Pseudomonadota</taxon>
        <taxon>Alphaproteobacteria</taxon>
        <taxon>Acetobacterales</taxon>
        <taxon>Acetobacteraceae</taxon>
        <taxon>Komagataeibacter</taxon>
    </lineage>
</organism>
<dbReference type="InterPro" id="IPR013749">
    <property type="entry name" value="PM/HMP-P_kinase-1"/>
</dbReference>
<dbReference type="Proteomes" id="UP000247371">
    <property type="component" value="Unassembled WGS sequence"/>
</dbReference>
<dbReference type="InterPro" id="IPR004399">
    <property type="entry name" value="HMP/HMP-P_kinase_dom"/>
</dbReference>
<comment type="pathway">
    <text evidence="1">Cofactor biosynthesis; thiamine diphosphate biosynthesis.</text>
</comment>
<dbReference type="Gene3D" id="3.40.1190.20">
    <property type="match status" value="1"/>
</dbReference>
<dbReference type="AlphaFoldDB" id="A0A2V4R2X4"/>
<protein>
    <recommendedName>
        <fullName evidence="2">hydroxymethylpyrimidine kinase</fullName>
        <ecNumber evidence="2">2.7.1.49</ecNumber>
    </recommendedName>
</protein>
<keyword evidence="9" id="KW-1185">Reference proteome</keyword>
<evidence type="ECO:0000256" key="4">
    <source>
        <dbReference type="ARBA" id="ARBA00022741"/>
    </source>
</evidence>
<dbReference type="PANTHER" id="PTHR20858">
    <property type="entry name" value="PHOSPHOMETHYLPYRIMIDINE KINASE"/>
    <property type="match status" value="1"/>
</dbReference>
<keyword evidence="5 8" id="KW-0418">Kinase</keyword>
<evidence type="ECO:0000313" key="9">
    <source>
        <dbReference type="Proteomes" id="UP000247371"/>
    </source>
</evidence>
<dbReference type="NCBIfam" id="TIGR00097">
    <property type="entry name" value="HMP-P_kinase"/>
    <property type="match status" value="1"/>
</dbReference>
<dbReference type="Pfam" id="PF08543">
    <property type="entry name" value="Phos_pyr_kin"/>
    <property type="match status" value="1"/>
</dbReference>
<evidence type="ECO:0000256" key="1">
    <source>
        <dbReference type="ARBA" id="ARBA00004948"/>
    </source>
</evidence>
<evidence type="ECO:0000313" key="8">
    <source>
        <dbReference type="EMBL" id="PYD69103.1"/>
    </source>
</evidence>
<comment type="caution">
    <text evidence="8">The sequence shown here is derived from an EMBL/GenBank/DDBJ whole genome shotgun (WGS) entry which is preliminary data.</text>
</comment>
<keyword evidence="6" id="KW-0067">ATP-binding</keyword>